<evidence type="ECO:0000256" key="5">
    <source>
        <dbReference type="ARBA" id="ARBA00022741"/>
    </source>
</evidence>
<comment type="subunit">
    <text evidence="9">Homotetramer.</text>
</comment>
<keyword evidence="8 9" id="KW-0119">Carbohydrate metabolism</keyword>
<feature type="site" description="Could play a key role in the communication between the regulatory and the substrate sites" evidence="9">
    <location>
        <position position="62"/>
    </location>
</feature>
<comment type="catalytic activity">
    <reaction evidence="9">
        <text>alpha-D-glucose 1-phosphate + ATP + H(+) = ADP-alpha-D-glucose + diphosphate</text>
        <dbReference type="Rhea" id="RHEA:12120"/>
        <dbReference type="ChEBI" id="CHEBI:15378"/>
        <dbReference type="ChEBI" id="CHEBI:30616"/>
        <dbReference type="ChEBI" id="CHEBI:33019"/>
        <dbReference type="ChEBI" id="CHEBI:57498"/>
        <dbReference type="ChEBI" id="CHEBI:58601"/>
        <dbReference type="EC" id="2.7.7.27"/>
    </reaction>
</comment>
<dbReference type="PROSITE" id="PS00809">
    <property type="entry name" value="ADP_GLC_PYROPHOSPH_2"/>
    <property type="match status" value="1"/>
</dbReference>
<dbReference type="GO" id="GO:0005524">
    <property type="term" value="F:ATP binding"/>
    <property type="evidence" value="ECO:0007669"/>
    <property type="project" value="UniProtKB-KW"/>
</dbReference>
<dbReference type="InterPro" id="IPR011831">
    <property type="entry name" value="ADP-Glc_PPase"/>
</dbReference>
<reference evidence="12" key="1">
    <citation type="submission" date="2023-10" db="EMBL/GenBank/DDBJ databases">
        <title>Screening of Alkalihalophilus pseudofirmusBZ-TG-HK211 and Its Alleviation of Salt Stress on Rapeseed Growth.</title>
        <authorList>
            <person name="Zhao B."/>
            <person name="Guo T."/>
        </authorList>
    </citation>
    <scope>NUCLEOTIDE SEQUENCE</scope>
    <source>
        <strain evidence="12">BZ-TG-HK211</strain>
    </source>
</reference>
<dbReference type="CDD" id="cd04651">
    <property type="entry name" value="LbH_G1P_AT_C"/>
    <property type="match status" value="1"/>
</dbReference>
<keyword evidence="5 9" id="KW-0547">Nucleotide-binding</keyword>
<dbReference type="EMBL" id="JAWJAY010000005">
    <property type="protein sequence ID" value="MDV2886836.1"/>
    <property type="molecule type" value="Genomic_DNA"/>
</dbReference>
<feature type="domain" description="Glucose-1-phosphate adenylyltransferase/Bifunctional protein GlmU-like C-terminal hexapeptide" evidence="11">
    <location>
        <begin position="294"/>
        <end position="362"/>
    </location>
</feature>
<feature type="site" description="Could play a key role in the communication between the regulatory and the substrate sites" evidence="9">
    <location>
        <position position="101"/>
    </location>
</feature>
<comment type="function">
    <text evidence="9">Involved in the biosynthesis of ADP-glucose, a building block required for the elongation reactions to produce glycogen. Catalyzes the reaction between ATP and alpha-D-glucose 1-phosphate (G1P) to produce pyrophosphate and ADP-Glc.</text>
</comment>
<keyword evidence="6 9" id="KW-0067">ATP-binding</keyword>
<dbReference type="Proteomes" id="UP001285636">
    <property type="component" value="Unassembled WGS sequence"/>
</dbReference>
<dbReference type="NCBIfam" id="TIGR02091">
    <property type="entry name" value="glgC"/>
    <property type="match status" value="1"/>
</dbReference>
<dbReference type="PROSITE" id="PS00808">
    <property type="entry name" value="ADP_GLC_PYROPHOSPH_1"/>
    <property type="match status" value="1"/>
</dbReference>
<organism evidence="12 13">
    <name type="scientific">Alkalihalophilus pseudofirmus</name>
    <name type="common">Bacillus pseudofirmus</name>
    <dbReference type="NCBI Taxonomy" id="79885"/>
    <lineage>
        <taxon>Bacteria</taxon>
        <taxon>Bacillati</taxon>
        <taxon>Bacillota</taxon>
        <taxon>Bacilli</taxon>
        <taxon>Bacillales</taxon>
        <taxon>Bacillaceae</taxon>
        <taxon>Alkalihalophilus</taxon>
    </lineage>
</organism>
<evidence type="ECO:0000259" key="10">
    <source>
        <dbReference type="Pfam" id="PF00483"/>
    </source>
</evidence>
<keyword evidence="3 9" id="KW-0808">Transferase</keyword>
<dbReference type="GO" id="GO:0008878">
    <property type="term" value="F:glucose-1-phosphate adenylyltransferase activity"/>
    <property type="evidence" value="ECO:0007669"/>
    <property type="project" value="UniProtKB-UniRule"/>
</dbReference>
<feature type="binding site" evidence="9">
    <location>
        <position position="167"/>
    </location>
    <ligand>
        <name>alpha-D-glucose 1-phosphate</name>
        <dbReference type="ChEBI" id="CHEBI:58601"/>
    </ligand>
</feature>
<dbReference type="Pfam" id="PF24894">
    <property type="entry name" value="Hexapep_GlmU"/>
    <property type="match status" value="1"/>
</dbReference>
<evidence type="ECO:0000313" key="12">
    <source>
        <dbReference type="EMBL" id="MDV2886836.1"/>
    </source>
</evidence>
<keyword evidence="7 9" id="KW-0320">Glycogen biosynthesis</keyword>
<evidence type="ECO:0000256" key="1">
    <source>
        <dbReference type="ARBA" id="ARBA00010443"/>
    </source>
</evidence>
<feature type="binding site" evidence="9">
    <location>
        <position position="102"/>
    </location>
    <ligand>
        <name>alpha-D-glucose 1-phosphate</name>
        <dbReference type="ChEBI" id="CHEBI:58601"/>
    </ligand>
</feature>
<name>A0AAJ2NQQ2_ALKPS</name>
<comment type="pathway">
    <text evidence="9">Glycan biosynthesis; glycogen biosynthesis.</text>
</comment>
<evidence type="ECO:0000256" key="3">
    <source>
        <dbReference type="ARBA" id="ARBA00022679"/>
    </source>
</evidence>
<keyword evidence="2 9" id="KW-0321">Glycogen metabolism</keyword>
<proteinExistence type="inferred from homology"/>
<dbReference type="Pfam" id="PF00483">
    <property type="entry name" value="NTP_transferase"/>
    <property type="match status" value="1"/>
</dbReference>
<feature type="domain" description="Nucleotidyl transferase" evidence="10">
    <location>
        <begin position="10"/>
        <end position="262"/>
    </location>
</feature>
<dbReference type="Gene3D" id="2.160.10.10">
    <property type="entry name" value="Hexapeptide repeat proteins"/>
    <property type="match status" value="1"/>
</dbReference>
<dbReference type="Gene3D" id="3.90.550.10">
    <property type="entry name" value="Spore Coat Polysaccharide Biosynthesis Protein SpsA, Chain A"/>
    <property type="match status" value="1"/>
</dbReference>
<dbReference type="InterPro" id="IPR005836">
    <property type="entry name" value="ADP_Glu_pyroP_CS"/>
</dbReference>
<comment type="caution">
    <text evidence="12">The sequence shown here is derived from an EMBL/GenBank/DDBJ whole genome shotgun (WGS) entry which is preliminary data.</text>
</comment>
<evidence type="ECO:0000256" key="4">
    <source>
        <dbReference type="ARBA" id="ARBA00022695"/>
    </source>
</evidence>
<dbReference type="NCBIfam" id="NF003670">
    <property type="entry name" value="PRK05293.1"/>
    <property type="match status" value="1"/>
</dbReference>
<evidence type="ECO:0000256" key="8">
    <source>
        <dbReference type="ARBA" id="ARBA00023277"/>
    </source>
</evidence>
<evidence type="ECO:0000256" key="7">
    <source>
        <dbReference type="ARBA" id="ARBA00023056"/>
    </source>
</evidence>
<keyword evidence="4 9" id="KW-0548">Nucleotidyltransferase</keyword>
<protein>
    <recommendedName>
        <fullName evidence="9">Glucose-1-phosphate adenylyltransferase</fullName>
        <ecNumber evidence="9">2.7.7.27</ecNumber>
    </recommendedName>
    <alternativeName>
        <fullName evidence="9">ADP-glucose pyrophosphorylase</fullName>
        <shortName evidence="9">ADPGlc PPase</shortName>
    </alternativeName>
    <alternativeName>
        <fullName evidence="9">ADP-glucose synthase</fullName>
    </alternativeName>
</protein>
<dbReference type="GO" id="GO:0005978">
    <property type="term" value="P:glycogen biosynthetic process"/>
    <property type="evidence" value="ECO:0007669"/>
    <property type="project" value="UniProtKB-UniRule"/>
</dbReference>
<dbReference type="InterPro" id="IPR056818">
    <property type="entry name" value="GlmU/GlgC-like_hexapep"/>
</dbReference>
<dbReference type="HAMAP" id="MF_00624">
    <property type="entry name" value="GlgC"/>
    <property type="match status" value="1"/>
</dbReference>
<accession>A0AAJ2NQQ2</accession>
<dbReference type="SUPFAM" id="SSF51161">
    <property type="entry name" value="Trimeric LpxA-like enzymes"/>
    <property type="match status" value="1"/>
</dbReference>
<dbReference type="PANTHER" id="PTHR43523">
    <property type="entry name" value="GLUCOSE-1-PHOSPHATE ADENYLYLTRANSFERASE-RELATED"/>
    <property type="match status" value="1"/>
</dbReference>
<evidence type="ECO:0000259" key="11">
    <source>
        <dbReference type="Pfam" id="PF24894"/>
    </source>
</evidence>
<dbReference type="AlphaFoldDB" id="A0AAJ2NQQ2"/>
<feature type="binding site" evidence="9">
    <location>
        <begin position="182"/>
        <end position="183"/>
    </location>
    <ligand>
        <name>alpha-D-glucose 1-phosphate</name>
        <dbReference type="ChEBI" id="CHEBI:58601"/>
    </ligand>
</feature>
<dbReference type="SUPFAM" id="SSF53448">
    <property type="entry name" value="Nucleotide-diphospho-sugar transferases"/>
    <property type="match status" value="1"/>
</dbReference>
<dbReference type="PANTHER" id="PTHR43523:SF2">
    <property type="entry name" value="GLUCOSE-1-PHOSPHATE ADENYLYLTRANSFERASE"/>
    <property type="match status" value="1"/>
</dbReference>
<evidence type="ECO:0000256" key="9">
    <source>
        <dbReference type="HAMAP-Rule" id="MF_00624"/>
    </source>
</evidence>
<dbReference type="EC" id="2.7.7.27" evidence="9"/>
<feature type="binding site" evidence="9">
    <location>
        <position position="193"/>
    </location>
    <ligand>
        <name>alpha-D-glucose 1-phosphate</name>
        <dbReference type="ChEBI" id="CHEBI:58601"/>
    </ligand>
</feature>
<dbReference type="CDD" id="cd02508">
    <property type="entry name" value="ADP_Glucose_PP"/>
    <property type="match status" value="1"/>
</dbReference>
<dbReference type="RefSeq" id="WP_075683180.1">
    <property type="nucleotide sequence ID" value="NZ_CP117835.1"/>
</dbReference>
<comment type="similarity">
    <text evidence="1 9">Belongs to the bacterial/plant glucose-1-phosphate adenylyltransferase family.</text>
</comment>
<dbReference type="InterPro" id="IPR011004">
    <property type="entry name" value="Trimer_LpxA-like_sf"/>
</dbReference>
<sequence>MNSSKKECVAMLLAGGEGKRLGSLTKKLAKPAVYFGGKYRIIDFPLSNCTNSGIDTVGVLTQYEPLALNTHLGIGTPWGLDHRQGGLTALPPFVEKAGGSWYLGTADAIYQNTCFIEQYEPEYVLVLSGDHIYKMDYDKMLQYHKEKQADVTISVIEVPMDEASRFGIMNTDEDYTITEFEEKPKHPKNNLASMGVYLFTWSYLKSFLTNDALNPHSEHDFGKNVIPSMLESDLKLVAYPFSGYWRDVGTVQSYWEASMDLLATDSPLDLHEDAWRIYSTNPNQPPQYIAAGAKVSRSFINEGCLVYGKLVKSILFHGVKVGQHSEVTNSILMPNVQIGSNVTLTNVIVTEGTHIPDGTRITSSKHDILVIDQETKFEALTMLA</sequence>
<dbReference type="InterPro" id="IPR023049">
    <property type="entry name" value="GlgC_bac"/>
</dbReference>
<evidence type="ECO:0000313" key="13">
    <source>
        <dbReference type="Proteomes" id="UP001285636"/>
    </source>
</evidence>
<dbReference type="InterPro" id="IPR005835">
    <property type="entry name" value="NTP_transferase_dom"/>
</dbReference>
<evidence type="ECO:0000256" key="2">
    <source>
        <dbReference type="ARBA" id="ARBA00022600"/>
    </source>
</evidence>
<dbReference type="InterPro" id="IPR029044">
    <property type="entry name" value="Nucleotide-diphossugar_trans"/>
</dbReference>
<evidence type="ECO:0000256" key="6">
    <source>
        <dbReference type="ARBA" id="ARBA00022840"/>
    </source>
</evidence>
<gene>
    <name evidence="9" type="primary">glgC</name>
    <name evidence="12" type="ORF">RYX45_16710</name>
</gene>